<dbReference type="InterPro" id="IPR007822">
    <property type="entry name" value="LANC-like"/>
</dbReference>
<dbReference type="InterPro" id="IPR033889">
    <property type="entry name" value="LanC"/>
</dbReference>
<accession>A0ABZ3C7M0</accession>
<evidence type="ECO:0000313" key="2">
    <source>
        <dbReference type="Proteomes" id="UP001434337"/>
    </source>
</evidence>
<dbReference type="RefSeq" id="WP_342372570.1">
    <property type="nucleotide sequence ID" value="NZ_CP115965.1"/>
</dbReference>
<dbReference type="SUPFAM" id="SSF158745">
    <property type="entry name" value="LanC-like"/>
    <property type="match status" value="1"/>
</dbReference>
<name>A0ABZ3C7M0_9ACTN</name>
<reference evidence="1 2" key="1">
    <citation type="journal article" date="2023" name="Environ Microbiome">
        <title>A coral-associated actinobacterium mitigates coral bleaching under heat stress.</title>
        <authorList>
            <person name="Li J."/>
            <person name="Zou Y."/>
            <person name="Li Q."/>
            <person name="Zhang J."/>
            <person name="Bourne D.G."/>
            <person name="Lyu Y."/>
            <person name="Liu C."/>
            <person name="Zhang S."/>
        </authorList>
    </citation>
    <scope>NUCLEOTIDE SEQUENCE [LARGE SCALE GENOMIC DNA]</scope>
    <source>
        <strain evidence="1 2">SCSIO 13291</strain>
    </source>
</reference>
<dbReference type="Gene3D" id="1.50.10.20">
    <property type="match status" value="1"/>
</dbReference>
<dbReference type="CDD" id="cd04793">
    <property type="entry name" value="LanC"/>
    <property type="match status" value="1"/>
</dbReference>
<keyword evidence="2" id="KW-1185">Reference proteome</keyword>
<dbReference type="SMART" id="SM01260">
    <property type="entry name" value="LANC_like"/>
    <property type="match status" value="1"/>
</dbReference>
<proteinExistence type="predicted"/>
<dbReference type="Proteomes" id="UP001434337">
    <property type="component" value="Chromosome"/>
</dbReference>
<sequence>MSTVTERVTTAVETLAVRLADPVRCRAVATDPGNTDPFREMTPWEPMGLAHGYPGAALFWAELAREDPAAGRVANGFLREAMNSGDRASNGLYYGPASLLAAVQTLVTADGRERRMHADLVRWVAHNQIARADAWLTRLQTGGGVAWGAYDVINGLGGVGRLLLDEQGTDEVDRALRKTMEVFLTLAADTDVEGHRVPGWWVSAAGQPIPSDAEQYPRGDFNLGMAHGAAGILAFLAASVLAGAGGAEVEEALARTRTHLLGAAVRDEAGPYWPARLSFDAWVDGAEVPLDETRSAWCYGTPGVAAAILQSTFAVPDPEAAGTAIEGLRAMAERPQSTWGVDGATVCHGLAGVLAVVTTAKACGADVDVLEEIALEGILKAVDGDLPFGVRHQVRIGLPDEAGVVPYAGLDAVGTLEGAAGVGCVLWDWLRGAPAERSWARTVALQ</sequence>
<dbReference type="PRINTS" id="PR01955">
    <property type="entry name" value="LANCFRANKIA"/>
</dbReference>
<organism evidence="1 2">
    <name type="scientific">Propioniciclava soli</name>
    <dbReference type="NCBI Taxonomy" id="2775081"/>
    <lineage>
        <taxon>Bacteria</taxon>
        <taxon>Bacillati</taxon>
        <taxon>Actinomycetota</taxon>
        <taxon>Actinomycetes</taxon>
        <taxon>Propionibacteriales</taxon>
        <taxon>Propionibacteriaceae</taxon>
        <taxon>Propioniciclava</taxon>
    </lineage>
</organism>
<protein>
    <submittedName>
        <fullName evidence="1">Lanthionine synthetase C family protein</fullName>
    </submittedName>
</protein>
<dbReference type="EMBL" id="CP115965">
    <property type="protein sequence ID" value="WZW98550.1"/>
    <property type="molecule type" value="Genomic_DNA"/>
</dbReference>
<dbReference type="PRINTS" id="PR01950">
    <property type="entry name" value="LANCSUPER"/>
</dbReference>
<gene>
    <name evidence="1" type="ORF">PCC79_16965</name>
</gene>
<evidence type="ECO:0000313" key="1">
    <source>
        <dbReference type="EMBL" id="WZW98550.1"/>
    </source>
</evidence>
<dbReference type="Pfam" id="PF05147">
    <property type="entry name" value="LANC_like"/>
    <property type="match status" value="1"/>
</dbReference>